<dbReference type="KEGG" id="naci:NUH88_20760"/>
<sequence>MHDGQSRFLPIRSASDLSHPELRELYELWKGRCADGAAPSREKFDVLELKRWLPHLQLLDVMESRSDVRYRVIGTWITERYGQDDTGKTWSEIGLNDRNREILDEFITVASSMTPYSSVRPFYDQTRVKEFTRAERLILPLSRDGRVCDQLLSGIYYLSDDF</sequence>
<evidence type="ECO:0000313" key="2">
    <source>
        <dbReference type="Proteomes" id="UP001060336"/>
    </source>
</evidence>
<dbReference type="InterPro" id="IPR009922">
    <property type="entry name" value="DUF1457"/>
</dbReference>
<accession>A0A9J7AU18</accession>
<proteinExistence type="predicted"/>
<evidence type="ECO:0000313" key="1">
    <source>
        <dbReference type="EMBL" id="UUX49812.1"/>
    </source>
</evidence>
<dbReference type="RefSeq" id="WP_257768674.1">
    <property type="nucleotide sequence ID" value="NZ_CP102480.1"/>
</dbReference>
<dbReference type="EMBL" id="CP102480">
    <property type="protein sequence ID" value="UUX49812.1"/>
    <property type="molecule type" value="Genomic_DNA"/>
</dbReference>
<reference evidence="1" key="1">
    <citation type="submission" date="2022-08" db="EMBL/GenBank/DDBJ databases">
        <title>Nisaea acidiphila sp. nov., isolated from a marine algal debris and emended description of the genus Nisaea Urios et al. 2008.</title>
        <authorList>
            <person name="Kwon K."/>
        </authorList>
    </citation>
    <scope>NUCLEOTIDE SEQUENCE</scope>
    <source>
        <strain evidence="1">MEBiC11861</strain>
    </source>
</reference>
<protein>
    <submittedName>
        <fullName evidence="1">PAS domain-containing protein</fullName>
    </submittedName>
</protein>
<organism evidence="1 2">
    <name type="scientific">Nisaea acidiphila</name>
    <dbReference type="NCBI Taxonomy" id="1862145"/>
    <lineage>
        <taxon>Bacteria</taxon>
        <taxon>Pseudomonadati</taxon>
        <taxon>Pseudomonadota</taxon>
        <taxon>Alphaproteobacteria</taxon>
        <taxon>Rhodospirillales</taxon>
        <taxon>Thalassobaculaceae</taxon>
        <taxon>Nisaea</taxon>
    </lineage>
</organism>
<dbReference type="AlphaFoldDB" id="A0A9J7AU18"/>
<name>A0A9J7AU18_9PROT</name>
<keyword evidence="2" id="KW-1185">Reference proteome</keyword>
<dbReference type="Pfam" id="PF07310">
    <property type="entry name" value="PAS_5"/>
    <property type="match status" value="1"/>
</dbReference>
<gene>
    <name evidence="1" type="ORF">NUH88_20760</name>
</gene>
<dbReference type="Proteomes" id="UP001060336">
    <property type="component" value="Chromosome"/>
</dbReference>